<dbReference type="KEGG" id="spon:HME9304_02867"/>
<comment type="subcellular location">
    <subcellularLocation>
        <location evidence="1 7">Cell outer membrane</location>
        <topology evidence="1 7">Multi-pass membrane protein</topology>
    </subcellularLocation>
</comment>
<feature type="domain" description="Outer membrane protein beta-barrel" evidence="8">
    <location>
        <begin position="380"/>
        <end position="776"/>
    </location>
</feature>
<proteinExistence type="inferred from homology"/>
<dbReference type="InterPro" id="IPR039426">
    <property type="entry name" value="TonB-dep_rcpt-like"/>
</dbReference>
<keyword evidence="5 7" id="KW-0472">Membrane</keyword>
<dbReference type="SUPFAM" id="SSF56935">
    <property type="entry name" value="Porins"/>
    <property type="match status" value="1"/>
</dbReference>
<dbReference type="Pfam" id="PF13715">
    <property type="entry name" value="CarbopepD_reg_2"/>
    <property type="match status" value="1"/>
</dbReference>
<dbReference type="EMBL" id="CP030104">
    <property type="protein sequence ID" value="AWX45837.1"/>
    <property type="molecule type" value="Genomic_DNA"/>
</dbReference>
<dbReference type="RefSeq" id="WP_239023291.1">
    <property type="nucleotide sequence ID" value="NZ_CP030104.1"/>
</dbReference>
<evidence type="ECO:0000256" key="2">
    <source>
        <dbReference type="ARBA" id="ARBA00022448"/>
    </source>
</evidence>
<dbReference type="Gene3D" id="2.170.130.10">
    <property type="entry name" value="TonB-dependent receptor, plug domain"/>
    <property type="match status" value="1"/>
</dbReference>
<keyword evidence="10" id="KW-1185">Reference proteome</keyword>
<dbReference type="Proteomes" id="UP000248536">
    <property type="component" value="Chromosome"/>
</dbReference>
<evidence type="ECO:0000313" key="10">
    <source>
        <dbReference type="Proteomes" id="UP000248536"/>
    </source>
</evidence>
<evidence type="ECO:0000256" key="5">
    <source>
        <dbReference type="ARBA" id="ARBA00023136"/>
    </source>
</evidence>
<evidence type="ECO:0000256" key="3">
    <source>
        <dbReference type="ARBA" id="ARBA00022452"/>
    </source>
</evidence>
<keyword evidence="3 7" id="KW-1134">Transmembrane beta strand</keyword>
<protein>
    <recommendedName>
        <fullName evidence="8">Outer membrane protein beta-barrel domain-containing protein</fullName>
    </recommendedName>
</protein>
<dbReference type="SUPFAM" id="SSF49464">
    <property type="entry name" value="Carboxypeptidase regulatory domain-like"/>
    <property type="match status" value="1"/>
</dbReference>
<evidence type="ECO:0000256" key="4">
    <source>
        <dbReference type="ARBA" id="ARBA00022692"/>
    </source>
</evidence>
<comment type="similarity">
    <text evidence="7">Belongs to the TonB-dependent receptor family.</text>
</comment>
<name>A0A2Z4LX24_9FLAO</name>
<dbReference type="InterPro" id="IPR037066">
    <property type="entry name" value="Plug_dom_sf"/>
</dbReference>
<dbReference type="Gene3D" id="2.40.170.20">
    <property type="entry name" value="TonB-dependent receptor, beta-barrel domain"/>
    <property type="match status" value="1"/>
</dbReference>
<dbReference type="Gene3D" id="2.60.40.1120">
    <property type="entry name" value="Carboxypeptidase-like, regulatory domain"/>
    <property type="match status" value="1"/>
</dbReference>
<reference evidence="9 10" key="1">
    <citation type="submission" date="2018-06" db="EMBL/GenBank/DDBJ databases">
        <title>Spongiibacterium sp. HME9304 Genome sequencing and assembly.</title>
        <authorList>
            <person name="Kang H."/>
            <person name="Kim H."/>
            <person name="Joh K."/>
        </authorList>
    </citation>
    <scope>NUCLEOTIDE SEQUENCE [LARGE SCALE GENOMIC DNA]</scope>
    <source>
        <strain evidence="9 10">HME9304</strain>
    </source>
</reference>
<dbReference type="InterPro" id="IPR008969">
    <property type="entry name" value="CarboxyPept-like_regulatory"/>
</dbReference>
<evidence type="ECO:0000256" key="6">
    <source>
        <dbReference type="ARBA" id="ARBA00023237"/>
    </source>
</evidence>
<keyword evidence="6 7" id="KW-0998">Cell outer membrane</keyword>
<evidence type="ECO:0000259" key="8">
    <source>
        <dbReference type="Pfam" id="PF14905"/>
    </source>
</evidence>
<keyword evidence="4 7" id="KW-0812">Transmembrane</keyword>
<dbReference type="InterPro" id="IPR041700">
    <property type="entry name" value="OMP_b-brl_3"/>
</dbReference>
<evidence type="ECO:0000256" key="1">
    <source>
        <dbReference type="ARBA" id="ARBA00004571"/>
    </source>
</evidence>
<gene>
    <name evidence="9" type="ORF">HME9304_02867</name>
</gene>
<sequence>MMKHFPNSYFLVVAQKSLKFLFISIFILFSFFSFGQKGVISGSVFDTGTQEPIPYANVILKSGDSIVTGGITGENGSFDLDNILFGNYNFEVQYIGYKTHVKTLTLDTDLKKLSLGAIFIEEDAVALEAVEVSAERSTIEQKIDRKVINVGKDLTTAGASASDIMGNIPSVSITQDGDLSLRGNENVRVLVDGKPTNISSRELLQQIPSTSIKTIELITNPSAKYNPEGMSGIINITLKKNTSLGFNGSINTGFTYGERARYNNSLSLNYRNGKANFYGSYGNRLGEGVTNGFINRTVERTGQDILSVADRTSHLFKFGVDYYINDKNTLSVYTNQNIFDAISNAERNITFLDDPGSDFNQFDLINRDNTNASYNVDFKHDFSNEGHFVELEVDYNTLKSDTNNDLDFTGNTPLANYDEFIDDTRTNTTINLDYVNPLSENATLEIGLETRLRRTENTYITDRSDFRNSDFRYDRDIHSFYTTFSQSLGKWQYNLGIRLEDYNVDTQFNEVSEAPFNFTDKLFNIYPSGFLKYSPSEESKNSYQLSFSRRIDRPSLNQINPIRQLSTPQLILTGNPSLVPQFTNSVELNYSRRLEKGNFTFGGFYRRINDEINRRGFFDEDNPTVLIVDYDNFDSNDAYGVELSATYRPTHWWSLNGSFDVYSRTQKGFIEGESVEVNNTLMNTKLNNSFKATKDLTFQLFTFYSGRQSVLQYDLKDNFFMNAGARYNFAKGKGTLSLNFNDIFRTQRFAFETFRTIIQEGQFKTDSRSVYLGLAYRFGSGKNKSVKRKNRDKNEKADKLL</sequence>
<keyword evidence="2 7" id="KW-0813">Transport</keyword>
<dbReference type="InterPro" id="IPR036942">
    <property type="entry name" value="Beta-barrel_TonB_sf"/>
</dbReference>
<dbReference type="PROSITE" id="PS52016">
    <property type="entry name" value="TONB_DEPENDENT_REC_3"/>
    <property type="match status" value="1"/>
</dbReference>
<evidence type="ECO:0000256" key="7">
    <source>
        <dbReference type="PROSITE-ProRule" id="PRU01360"/>
    </source>
</evidence>
<dbReference type="GO" id="GO:0009279">
    <property type="term" value="C:cell outer membrane"/>
    <property type="evidence" value="ECO:0007669"/>
    <property type="project" value="UniProtKB-SubCell"/>
</dbReference>
<evidence type="ECO:0000313" key="9">
    <source>
        <dbReference type="EMBL" id="AWX45837.1"/>
    </source>
</evidence>
<organism evidence="9 10">
    <name type="scientific">Flagellimonas maritima</name>
    <dbReference type="NCBI Taxonomy" id="1383885"/>
    <lineage>
        <taxon>Bacteria</taxon>
        <taxon>Pseudomonadati</taxon>
        <taxon>Bacteroidota</taxon>
        <taxon>Flavobacteriia</taxon>
        <taxon>Flavobacteriales</taxon>
        <taxon>Flavobacteriaceae</taxon>
        <taxon>Flagellimonas</taxon>
    </lineage>
</organism>
<dbReference type="AlphaFoldDB" id="A0A2Z4LX24"/>
<accession>A0A2Z4LX24</accession>
<dbReference type="Pfam" id="PF14905">
    <property type="entry name" value="OMP_b-brl_3"/>
    <property type="match status" value="1"/>
</dbReference>